<feature type="transmembrane region" description="Helical" evidence="1">
    <location>
        <begin position="135"/>
        <end position="153"/>
    </location>
</feature>
<dbReference type="PANTHER" id="PTHR14969">
    <property type="entry name" value="SPHINGOSINE-1-PHOSPHATE PHOSPHOHYDROLASE"/>
    <property type="match status" value="1"/>
</dbReference>
<feature type="transmembrane region" description="Helical" evidence="1">
    <location>
        <begin position="91"/>
        <end position="109"/>
    </location>
</feature>
<feature type="transmembrane region" description="Helical" evidence="1">
    <location>
        <begin position="162"/>
        <end position="183"/>
    </location>
</feature>
<organism evidence="3 4">
    <name type="scientific">Pyrinomonas methylaliphatogenes</name>
    <dbReference type="NCBI Taxonomy" id="454194"/>
    <lineage>
        <taxon>Bacteria</taxon>
        <taxon>Pseudomonadati</taxon>
        <taxon>Acidobacteriota</taxon>
        <taxon>Blastocatellia</taxon>
        <taxon>Blastocatellales</taxon>
        <taxon>Pyrinomonadaceae</taxon>
        <taxon>Pyrinomonas</taxon>
    </lineage>
</organism>
<evidence type="ECO:0000259" key="2">
    <source>
        <dbReference type="SMART" id="SM00014"/>
    </source>
</evidence>
<dbReference type="Gene3D" id="1.20.144.10">
    <property type="entry name" value="Phosphatidic acid phosphatase type 2/haloperoxidase"/>
    <property type="match status" value="1"/>
</dbReference>
<keyword evidence="4" id="KW-1185">Reference proteome</keyword>
<proteinExistence type="predicted"/>
<dbReference type="EMBL" id="CBXV010000008">
    <property type="protein sequence ID" value="CDM66944.1"/>
    <property type="molecule type" value="Genomic_DNA"/>
</dbReference>
<accession>A0A0B6X351</accession>
<protein>
    <submittedName>
        <fullName evidence="3">PAP2 superfamily protein</fullName>
    </submittedName>
</protein>
<name>A0A0B6X351_9BACT</name>
<feature type="domain" description="Phosphatidic acid phosphatase type 2/haloperoxidase" evidence="2">
    <location>
        <begin position="87"/>
        <end position="204"/>
    </location>
</feature>
<dbReference type="AlphaFoldDB" id="A0A0B6X351"/>
<keyword evidence="1" id="KW-0812">Transmembrane</keyword>
<dbReference type="STRING" id="454194.PYK22_02991"/>
<evidence type="ECO:0000313" key="3">
    <source>
        <dbReference type="EMBL" id="CDM66944.1"/>
    </source>
</evidence>
<dbReference type="InterPro" id="IPR036938">
    <property type="entry name" value="PAP2/HPO_sf"/>
</dbReference>
<feature type="transmembrane region" description="Helical" evidence="1">
    <location>
        <begin position="66"/>
        <end position="84"/>
    </location>
</feature>
<dbReference type="InterPro" id="IPR000326">
    <property type="entry name" value="PAP2/HPO"/>
</dbReference>
<sequence>MRVGRDAVPAQVFYGSGLLLFAALAALAHLYAHFAWDVAIARFIQSFDRPWIFASMRAISIFGDGWMPYVLTALTAFALLFFGLKREAGALLLCVGGGALLNDLLKFLVARPRPAADLIKVFSALDSKSFPSGHVMFYVSYFGFLFFIGYALLPRGALARRLALWGAALLIMLIGPSRIYLGAHWPSDVLGAYLIGGLWLGFTLNLHRRHKEAAAKLRA</sequence>
<dbReference type="Proteomes" id="UP000031518">
    <property type="component" value="Unassembled WGS sequence"/>
</dbReference>
<dbReference type="SUPFAM" id="SSF48317">
    <property type="entry name" value="Acid phosphatase/Vanadium-dependent haloperoxidase"/>
    <property type="match status" value="1"/>
</dbReference>
<reference evidence="3 4" key="2">
    <citation type="submission" date="2015-01" db="EMBL/GenBank/DDBJ databases">
        <title>Complete genome sequence of Pyrinomonas methylaliphatogenes type strain K22T.</title>
        <authorList>
            <person name="Lee K.C.Y."/>
            <person name="Power J.F."/>
            <person name="Dunfield P.F."/>
            <person name="Morgan X.C."/>
            <person name="Huttenhower C."/>
            <person name="Stott M.B."/>
        </authorList>
    </citation>
    <scope>NUCLEOTIDE SEQUENCE [LARGE SCALE GENOMIC DNA]</scope>
    <source>
        <strain evidence="3 4">K22</strain>
    </source>
</reference>
<dbReference type="SMART" id="SM00014">
    <property type="entry name" value="acidPPc"/>
    <property type="match status" value="1"/>
</dbReference>
<feature type="transmembrane region" description="Helical" evidence="1">
    <location>
        <begin position="189"/>
        <end position="206"/>
    </location>
</feature>
<dbReference type="Pfam" id="PF01569">
    <property type="entry name" value="PAP2"/>
    <property type="match status" value="1"/>
</dbReference>
<keyword evidence="1" id="KW-1133">Transmembrane helix</keyword>
<dbReference type="PANTHER" id="PTHR14969:SF13">
    <property type="entry name" value="AT30094P"/>
    <property type="match status" value="1"/>
</dbReference>
<feature type="transmembrane region" description="Helical" evidence="1">
    <location>
        <begin position="12"/>
        <end position="32"/>
    </location>
</feature>
<evidence type="ECO:0000313" key="4">
    <source>
        <dbReference type="Proteomes" id="UP000031518"/>
    </source>
</evidence>
<evidence type="ECO:0000256" key="1">
    <source>
        <dbReference type="SAM" id="Phobius"/>
    </source>
</evidence>
<reference evidence="3 4" key="1">
    <citation type="submission" date="2013-12" db="EMBL/GenBank/DDBJ databases">
        <authorList>
            <person name="Stott M."/>
        </authorList>
    </citation>
    <scope>NUCLEOTIDE SEQUENCE [LARGE SCALE GENOMIC DNA]</scope>
    <source>
        <strain evidence="3 4">K22</strain>
    </source>
</reference>
<dbReference type="CDD" id="cd03392">
    <property type="entry name" value="PAP2_like_2"/>
    <property type="match status" value="1"/>
</dbReference>
<keyword evidence="1" id="KW-0472">Membrane</keyword>
<gene>
    <name evidence="3" type="ORF">PYK22_02991</name>
</gene>